<proteinExistence type="predicted"/>
<dbReference type="Pfam" id="PF21818">
    <property type="entry name" value="DUF6884"/>
    <property type="match status" value="1"/>
</dbReference>
<name>A0A2P8HBH3_9BACI</name>
<feature type="domain" description="DUF6884" evidence="1">
    <location>
        <begin position="22"/>
        <end position="140"/>
    </location>
</feature>
<comment type="caution">
    <text evidence="2">The sequence shown here is derived from an EMBL/GenBank/DDBJ whole genome shotgun (WGS) entry which is preliminary data.</text>
</comment>
<keyword evidence="3" id="KW-1185">Reference proteome</keyword>
<evidence type="ECO:0000259" key="1">
    <source>
        <dbReference type="Pfam" id="PF21818"/>
    </source>
</evidence>
<organism evidence="2 3">
    <name type="scientific">Salsuginibacillus halophilus</name>
    <dbReference type="NCBI Taxonomy" id="517424"/>
    <lineage>
        <taxon>Bacteria</taxon>
        <taxon>Bacillati</taxon>
        <taxon>Bacillota</taxon>
        <taxon>Bacilli</taxon>
        <taxon>Bacillales</taxon>
        <taxon>Bacillaceae</taxon>
        <taxon>Salsuginibacillus</taxon>
    </lineage>
</organism>
<dbReference type="OrthoDB" id="2364857at2"/>
<sequence>MTLIYILPPGRAKIWDKDPNTGSTTARNAYTGTLFKRGVAYTEMHNADWVVLSAHHGFLFPDDFIHEPYDVGFHHKSAYVIDHDKLNDMWLKRGLGNYQTIAALTGKKHLKVLAPLLSQHQDLIQPLANCRGIGDMLHNLNFALMHHTYLSSEEVKTFN</sequence>
<accession>A0A2P8HBH3</accession>
<gene>
    <name evidence="2" type="ORF">B0H94_11043</name>
</gene>
<evidence type="ECO:0000313" key="3">
    <source>
        <dbReference type="Proteomes" id="UP000242310"/>
    </source>
</evidence>
<dbReference type="AlphaFoldDB" id="A0A2P8HBH3"/>
<dbReference type="EMBL" id="PYAV01000010">
    <property type="protein sequence ID" value="PSL43567.1"/>
    <property type="molecule type" value="Genomic_DNA"/>
</dbReference>
<dbReference type="InterPro" id="IPR049251">
    <property type="entry name" value="DUF6884"/>
</dbReference>
<dbReference type="Proteomes" id="UP000242310">
    <property type="component" value="Unassembled WGS sequence"/>
</dbReference>
<reference evidence="2 3" key="1">
    <citation type="submission" date="2018-03" db="EMBL/GenBank/DDBJ databases">
        <title>Genomic Encyclopedia of Type Strains, Phase III (KMG-III): the genomes of soil and plant-associated and newly described type strains.</title>
        <authorList>
            <person name="Whitman W."/>
        </authorList>
    </citation>
    <scope>NUCLEOTIDE SEQUENCE [LARGE SCALE GENOMIC DNA]</scope>
    <source>
        <strain evidence="2 3">CGMCC 1.07653</strain>
    </source>
</reference>
<protein>
    <recommendedName>
        <fullName evidence="1">DUF6884 domain-containing protein</fullName>
    </recommendedName>
</protein>
<dbReference type="RefSeq" id="WP_146139943.1">
    <property type="nucleotide sequence ID" value="NZ_PYAV01000010.1"/>
</dbReference>
<evidence type="ECO:0000313" key="2">
    <source>
        <dbReference type="EMBL" id="PSL43567.1"/>
    </source>
</evidence>